<sequence length="373" mass="40880">MLNVPLSPAASQALLSNSGHSSDISQSMHQASFTRNDSPPHSPNGFTRSQPIPIKSASPRGMQSSMQSSPSNLHHTYPFEPPAMSTQHLYQGQDFPLNNVNYTQNLTLGLSNLTLNPNAAPHRSGTPTPLPTTPTQFRADLIEDVFESVSTIRNTYLWDGIGRGGFLAFPHLGLHGSAHTSQIMRILERWLTAKLNETHVGERLPILEEDVDQIASGILNHLRADNKAFFGVQKCYIQIMAGHVYMLPAMFDEDNEESGVFAQIGADDYFSEFPLFVDVTIQMQPQPPRRAGPNFMLSAGSAPPNVAEVLLSLQTVVGESPDRQDTNTSSGMLYNDSQDTDMEAGGPSVVISEPRLIYDTIIVDVVQEDEMGF</sequence>
<feature type="region of interest" description="Disordered" evidence="1">
    <location>
        <begin position="14"/>
        <end position="80"/>
    </location>
</feature>
<dbReference type="AlphaFoldDB" id="A0A261XW00"/>
<feature type="region of interest" description="Disordered" evidence="1">
    <location>
        <begin position="318"/>
        <end position="347"/>
    </location>
</feature>
<evidence type="ECO:0000313" key="3">
    <source>
        <dbReference type="Proteomes" id="UP000242875"/>
    </source>
</evidence>
<feature type="compositionally biased region" description="Polar residues" evidence="1">
    <location>
        <begin position="326"/>
        <end position="337"/>
    </location>
</feature>
<keyword evidence="3" id="KW-1185">Reference proteome</keyword>
<comment type="caution">
    <text evidence="2">The sequence shown here is derived from an EMBL/GenBank/DDBJ whole genome shotgun (WGS) entry which is preliminary data.</text>
</comment>
<protein>
    <submittedName>
        <fullName evidence="2">Uncharacterized protein</fullName>
    </submittedName>
</protein>
<proteinExistence type="predicted"/>
<evidence type="ECO:0000256" key="1">
    <source>
        <dbReference type="SAM" id="MobiDB-lite"/>
    </source>
</evidence>
<dbReference type="OrthoDB" id="5590091at2759"/>
<accession>A0A261XW00</accession>
<evidence type="ECO:0000313" key="2">
    <source>
        <dbReference type="EMBL" id="OZJ02546.1"/>
    </source>
</evidence>
<name>A0A261XW00_9FUNG</name>
<reference evidence="2 3" key="1">
    <citation type="journal article" date="2017" name="Mycologia">
        <title>Bifiguratus adelaidae, gen. et sp. nov., a new member of Mucoromycotina in endophytic and soil-dwelling habitats.</title>
        <authorList>
            <person name="Torres-Cruz T.J."/>
            <person name="Billingsley Tobias T.L."/>
            <person name="Almatruk M."/>
            <person name="Hesse C."/>
            <person name="Kuske C.R."/>
            <person name="Desiro A."/>
            <person name="Benucci G.M."/>
            <person name="Bonito G."/>
            <person name="Stajich J.E."/>
            <person name="Dunlap C."/>
            <person name="Arnold A.E."/>
            <person name="Porras-Alfaro A."/>
        </authorList>
    </citation>
    <scope>NUCLEOTIDE SEQUENCE [LARGE SCALE GENOMIC DNA]</scope>
    <source>
        <strain evidence="2 3">AZ0501</strain>
    </source>
</reference>
<gene>
    <name evidence="2" type="ORF">BZG36_04508</name>
</gene>
<organism evidence="2 3">
    <name type="scientific">Bifiguratus adelaidae</name>
    <dbReference type="NCBI Taxonomy" id="1938954"/>
    <lineage>
        <taxon>Eukaryota</taxon>
        <taxon>Fungi</taxon>
        <taxon>Fungi incertae sedis</taxon>
        <taxon>Mucoromycota</taxon>
        <taxon>Mucoromycotina</taxon>
        <taxon>Endogonomycetes</taxon>
        <taxon>Endogonales</taxon>
        <taxon>Endogonales incertae sedis</taxon>
        <taxon>Bifiguratus</taxon>
    </lineage>
</organism>
<dbReference type="Proteomes" id="UP000242875">
    <property type="component" value="Unassembled WGS sequence"/>
</dbReference>
<feature type="compositionally biased region" description="Polar residues" evidence="1">
    <location>
        <begin position="14"/>
        <end position="50"/>
    </location>
</feature>
<feature type="compositionally biased region" description="Polar residues" evidence="1">
    <location>
        <begin position="61"/>
        <end position="74"/>
    </location>
</feature>
<dbReference type="EMBL" id="MVBO01000144">
    <property type="protein sequence ID" value="OZJ02546.1"/>
    <property type="molecule type" value="Genomic_DNA"/>
</dbReference>